<evidence type="ECO:0000256" key="4">
    <source>
        <dbReference type="ARBA" id="ARBA00023136"/>
    </source>
</evidence>
<dbReference type="SUPFAM" id="SSF103473">
    <property type="entry name" value="MFS general substrate transporter"/>
    <property type="match status" value="1"/>
</dbReference>
<evidence type="ECO:0000256" key="1">
    <source>
        <dbReference type="ARBA" id="ARBA00004141"/>
    </source>
</evidence>
<dbReference type="PANTHER" id="PTHR23508:SF10">
    <property type="entry name" value="CARBOXYLIC ACID TRANSPORTER PROTEIN HOMOLOG"/>
    <property type="match status" value="1"/>
</dbReference>
<name>A0A382YX63_9ZZZZ</name>
<feature type="domain" description="Major facilitator superfamily (MFS) profile" evidence="6">
    <location>
        <begin position="1"/>
        <end position="204"/>
    </location>
</feature>
<comment type="subcellular location">
    <subcellularLocation>
        <location evidence="1">Membrane</location>
        <topology evidence="1">Multi-pass membrane protein</topology>
    </subcellularLocation>
</comment>
<dbReference type="GO" id="GO:0005886">
    <property type="term" value="C:plasma membrane"/>
    <property type="evidence" value="ECO:0007669"/>
    <property type="project" value="TreeGrafter"/>
</dbReference>
<evidence type="ECO:0000256" key="3">
    <source>
        <dbReference type="ARBA" id="ARBA00022989"/>
    </source>
</evidence>
<dbReference type="EMBL" id="UINC01179215">
    <property type="protein sequence ID" value="SVD87783.1"/>
    <property type="molecule type" value="Genomic_DNA"/>
</dbReference>
<reference evidence="7" key="1">
    <citation type="submission" date="2018-05" db="EMBL/GenBank/DDBJ databases">
        <authorList>
            <person name="Lanie J.A."/>
            <person name="Ng W.-L."/>
            <person name="Kazmierczak K.M."/>
            <person name="Andrzejewski T.M."/>
            <person name="Davidsen T.M."/>
            <person name="Wayne K.J."/>
            <person name="Tettelin H."/>
            <person name="Glass J.I."/>
            <person name="Rusch D."/>
            <person name="Podicherti R."/>
            <person name="Tsui H.-C.T."/>
            <person name="Winkler M.E."/>
        </authorList>
    </citation>
    <scope>NUCLEOTIDE SEQUENCE</scope>
</reference>
<dbReference type="PANTHER" id="PTHR23508">
    <property type="entry name" value="CARBOXYLIC ACID TRANSPORTER PROTEIN HOMOLOG"/>
    <property type="match status" value="1"/>
</dbReference>
<dbReference type="Pfam" id="PF07690">
    <property type="entry name" value="MFS_1"/>
    <property type="match status" value="1"/>
</dbReference>
<dbReference type="InterPro" id="IPR020846">
    <property type="entry name" value="MFS_dom"/>
</dbReference>
<accession>A0A382YX63</accession>
<feature type="transmembrane region" description="Helical" evidence="5">
    <location>
        <begin position="180"/>
        <end position="199"/>
    </location>
</feature>
<proteinExistence type="predicted"/>
<keyword evidence="3 5" id="KW-1133">Transmembrane helix</keyword>
<dbReference type="Gene3D" id="1.20.1250.20">
    <property type="entry name" value="MFS general substrate transporter like domains"/>
    <property type="match status" value="1"/>
</dbReference>
<dbReference type="InterPro" id="IPR011701">
    <property type="entry name" value="MFS"/>
</dbReference>
<evidence type="ECO:0000256" key="5">
    <source>
        <dbReference type="SAM" id="Phobius"/>
    </source>
</evidence>
<dbReference type="AlphaFoldDB" id="A0A382YX63"/>
<keyword evidence="2 5" id="KW-0812">Transmembrane</keyword>
<dbReference type="InterPro" id="IPR036259">
    <property type="entry name" value="MFS_trans_sf"/>
</dbReference>
<dbReference type="PROSITE" id="PS50850">
    <property type="entry name" value="MFS"/>
    <property type="match status" value="1"/>
</dbReference>
<dbReference type="GO" id="GO:0046943">
    <property type="term" value="F:carboxylic acid transmembrane transporter activity"/>
    <property type="evidence" value="ECO:0007669"/>
    <property type="project" value="TreeGrafter"/>
</dbReference>
<feature type="transmembrane region" description="Helical" evidence="5">
    <location>
        <begin position="88"/>
        <end position="110"/>
    </location>
</feature>
<gene>
    <name evidence="7" type="ORF">METZ01_LOCUS440637</name>
</gene>
<evidence type="ECO:0000259" key="6">
    <source>
        <dbReference type="PROSITE" id="PS50850"/>
    </source>
</evidence>
<feature type="transmembrane region" description="Helical" evidence="5">
    <location>
        <begin position="151"/>
        <end position="174"/>
    </location>
</feature>
<sequence>VEADRQSILQKMLSLLTPELKRSTLILWATFFLCISTLYFLMSWIPKLIIDLGYPADAGNLAFTLFNFGGVLGIFTLGWLASRWSLSTLISIFAVTAAALMWVFAAAASLQASQTILMTLIFVIGISLQGGYTGLYAVAAKIYPIEIRSTGVGWAIGLGRLGAVIGPGVAGYMIATGISITTNFLTFAIPMMVGGILAYQLRVR</sequence>
<feature type="transmembrane region" description="Helical" evidence="5">
    <location>
        <begin position="116"/>
        <end position="139"/>
    </location>
</feature>
<feature type="non-terminal residue" evidence="7">
    <location>
        <position position="1"/>
    </location>
</feature>
<keyword evidence="4 5" id="KW-0472">Membrane</keyword>
<evidence type="ECO:0000313" key="7">
    <source>
        <dbReference type="EMBL" id="SVD87783.1"/>
    </source>
</evidence>
<protein>
    <recommendedName>
        <fullName evidence="6">Major facilitator superfamily (MFS) profile domain-containing protein</fullName>
    </recommendedName>
</protein>
<organism evidence="7">
    <name type="scientific">marine metagenome</name>
    <dbReference type="NCBI Taxonomy" id="408172"/>
    <lineage>
        <taxon>unclassified sequences</taxon>
        <taxon>metagenomes</taxon>
        <taxon>ecological metagenomes</taxon>
    </lineage>
</organism>
<evidence type="ECO:0000256" key="2">
    <source>
        <dbReference type="ARBA" id="ARBA00022692"/>
    </source>
</evidence>
<feature type="transmembrane region" description="Helical" evidence="5">
    <location>
        <begin position="25"/>
        <end position="46"/>
    </location>
</feature>
<feature type="transmembrane region" description="Helical" evidence="5">
    <location>
        <begin position="58"/>
        <end position="81"/>
    </location>
</feature>